<keyword evidence="3" id="KW-0808">Transferase</keyword>
<dbReference type="GO" id="GO:0031419">
    <property type="term" value="F:cobalamin binding"/>
    <property type="evidence" value="ECO:0007669"/>
    <property type="project" value="InterPro"/>
</dbReference>
<dbReference type="PROSITE" id="PS51332">
    <property type="entry name" value="B12_BINDING"/>
    <property type="match status" value="1"/>
</dbReference>
<evidence type="ECO:0000256" key="5">
    <source>
        <dbReference type="ARBA" id="ARBA00022723"/>
    </source>
</evidence>
<accession>A0A518DCN0</accession>
<evidence type="ECO:0000313" key="10">
    <source>
        <dbReference type="EMBL" id="QDU89237.1"/>
    </source>
</evidence>
<dbReference type="CDD" id="cd02068">
    <property type="entry name" value="radical_SAM_B12_BD"/>
    <property type="match status" value="1"/>
</dbReference>
<evidence type="ECO:0000256" key="6">
    <source>
        <dbReference type="ARBA" id="ARBA00023004"/>
    </source>
</evidence>
<dbReference type="CDD" id="cd01335">
    <property type="entry name" value="Radical_SAM"/>
    <property type="match status" value="1"/>
</dbReference>
<evidence type="ECO:0000256" key="3">
    <source>
        <dbReference type="ARBA" id="ARBA00022679"/>
    </source>
</evidence>
<dbReference type="OrthoDB" id="9801424at2"/>
<keyword evidence="5" id="KW-0479">Metal-binding</keyword>
<dbReference type="InterPro" id="IPR034466">
    <property type="entry name" value="Methyltransferase_Class_B"/>
</dbReference>
<dbReference type="InterPro" id="IPR051198">
    <property type="entry name" value="BchE-like"/>
</dbReference>
<organism evidence="10 11">
    <name type="scientific">Pirellulimonas nuda</name>
    <dbReference type="NCBI Taxonomy" id="2528009"/>
    <lineage>
        <taxon>Bacteria</taxon>
        <taxon>Pseudomonadati</taxon>
        <taxon>Planctomycetota</taxon>
        <taxon>Planctomycetia</taxon>
        <taxon>Pirellulales</taxon>
        <taxon>Lacipirellulaceae</taxon>
        <taxon>Pirellulimonas</taxon>
    </lineage>
</organism>
<dbReference type="SMART" id="SM00729">
    <property type="entry name" value="Elp3"/>
    <property type="match status" value="1"/>
</dbReference>
<evidence type="ECO:0000256" key="2">
    <source>
        <dbReference type="ARBA" id="ARBA00022603"/>
    </source>
</evidence>
<dbReference type="InterPro" id="IPR007197">
    <property type="entry name" value="rSAM"/>
</dbReference>
<comment type="cofactor">
    <cofactor evidence="1">
        <name>[4Fe-4S] cluster</name>
        <dbReference type="ChEBI" id="CHEBI:49883"/>
    </cofactor>
</comment>
<keyword evidence="4" id="KW-0949">S-adenosyl-L-methionine</keyword>
<dbReference type="EMBL" id="CP036291">
    <property type="protein sequence ID" value="QDU89237.1"/>
    <property type="molecule type" value="Genomic_DNA"/>
</dbReference>
<dbReference type="PROSITE" id="PS51918">
    <property type="entry name" value="RADICAL_SAM"/>
    <property type="match status" value="1"/>
</dbReference>
<proteinExistence type="predicted"/>
<reference evidence="10 11" key="1">
    <citation type="submission" date="2019-02" db="EMBL/GenBank/DDBJ databases">
        <title>Deep-cultivation of Planctomycetes and their phenomic and genomic characterization uncovers novel biology.</title>
        <authorList>
            <person name="Wiegand S."/>
            <person name="Jogler M."/>
            <person name="Boedeker C."/>
            <person name="Pinto D."/>
            <person name="Vollmers J."/>
            <person name="Rivas-Marin E."/>
            <person name="Kohn T."/>
            <person name="Peeters S.H."/>
            <person name="Heuer A."/>
            <person name="Rast P."/>
            <person name="Oberbeckmann S."/>
            <person name="Bunk B."/>
            <person name="Jeske O."/>
            <person name="Meyerdierks A."/>
            <person name="Storesund J.E."/>
            <person name="Kallscheuer N."/>
            <person name="Luecker S."/>
            <person name="Lage O.M."/>
            <person name="Pohl T."/>
            <person name="Merkel B.J."/>
            <person name="Hornburger P."/>
            <person name="Mueller R.-W."/>
            <person name="Bruemmer F."/>
            <person name="Labrenz M."/>
            <person name="Spormann A.M."/>
            <person name="Op den Camp H."/>
            <person name="Overmann J."/>
            <person name="Amann R."/>
            <person name="Jetten M.S.M."/>
            <person name="Mascher T."/>
            <person name="Medema M.H."/>
            <person name="Devos D.P."/>
            <person name="Kaster A.-K."/>
            <person name="Ovreas L."/>
            <person name="Rohde M."/>
            <person name="Galperin M.Y."/>
            <person name="Jogler C."/>
        </authorList>
    </citation>
    <scope>NUCLEOTIDE SEQUENCE [LARGE SCALE GENOMIC DNA]</scope>
    <source>
        <strain evidence="10 11">Pla175</strain>
    </source>
</reference>
<dbReference type="Gene3D" id="3.40.50.280">
    <property type="entry name" value="Cobalamin-binding domain"/>
    <property type="match status" value="1"/>
</dbReference>
<dbReference type="SFLD" id="SFLDG01082">
    <property type="entry name" value="B12-binding_domain_containing"/>
    <property type="match status" value="1"/>
</dbReference>
<dbReference type="Proteomes" id="UP000317429">
    <property type="component" value="Chromosome"/>
</dbReference>
<evidence type="ECO:0000256" key="4">
    <source>
        <dbReference type="ARBA" id="ARBA00022691"/>
    </source>
</evidence>
<feature type="domain" description="Radical SAM core" evidence="9">
    <location>
        <begin position="154"/>
        <end position="383"/>
    </location>
</feature>
<dbReference type="SFLD" id="SFLDG01123">
    <property type="entry name" value="methyltransferase_(Class_B)"/>
    <property type="match status" value="1"/>
</dbReference>
<protein>
    <submittedName>
        <fullName evidence="10">B12 binding domain protein</fullName>
    </submittedName>
</protein>
<dbReference type="Gene3D" id="3.80.30.20">
    <property type="entry name" value="tm_1862 like domain"/>
    <property type="match status" value="1"/>
</dbReference>
<dbReference type="SFLD" id="SFLDS00029">
    <property type="entry name" value="Radical_SAM"/>
    <property type="match status" value="1"/>
</dbReference>
<dbReference type="GO" id="GO:0003824">
    <property type="term" value="F:catalytic activity"/>
    <property type="evidence" value="ECO:0007669"/>
    <property type="project" value="InterPro"/>
</dbReference>
<name>A0A518DCN0_9BACT</name>
<evidence type="ECO:0000313" key="11">
    <source>
        <dbReference type="Proteomes" id="UP000317429"/>
    </source>
</evidence>
<dbReference type="Pfam" id="PF02310">
    <property type="entry name" value="B12-binding"/>
    <property type="match status" value="1"/>
</dbReference>
<dbReference type="InterPro" id="IPR006638">
    <property type="entry name" value="Elp3/MiaA/NifB-like_rSAM"/>
</dbReference>
<dbReference type="Pfam" id="PF04055">
    <property type="entry name" value="Radical_SAM"/>
    <property type="match status" value="1"/>
</dbReference>
<dbReference type="GO" id="GO:0046872">
    <property type="term" value="F:metal ion binding"/>
    <property type="evidence" value="ECO:0007669"/>
    <property type="project" value="UniProtKB-KW"/>
</dbReference>
<dbReference type="RefSeq" id="WP_145285364.1">
    <property type="nucleotide sequence ID" value="NZ_CP036291.1"/>
</dbReference>
<dbReference type="GO" id="GO:0005829">
    <property type="term" value="C:cytosol"/>
    <property type="evidence" value="ECO:0007669"/>
    <property type="project" value="TreeGrafter"/>
</dbReference>
<dbReference type="AlphaFoldDB" id="A0A518DCN0"/>
<dbReference type="GO" id="GO:0051539">
    <property type="term" value="F:4 iron, 4 sulfur cluster binding"/>
    <property type="evidence" value="ECO:0007669"/>
    <property type="project" value="UniProtKB-KW"/>
</dbReference>
<evidence type="ECO:0000259" key="9">
    <source>
        <dbReference type="PROSITE" id="PS51918"/>
    </source>
</evidence>
<dbReference type="InterPro" id="IPR058240">
    <property type="entry name" value="rSAM_sf"/>
</dbReference>
<keyword evidence="2" id="KW-0489">Methyltransferase</keyword>
<evidence type="ECO:0000259" key="8">
    <source>
        <dbReference type="PROSITE" id="PS51332"/>
    </source>
</evidence>
<keyword evidence="11" id="KW-1185">Reference proteome</keyword>
<gene>
    <name evidence="10" type="ORF">Pla175_26240</name>
</gene>
<dbReference type="InterPro" id="IPR006158">
    <property type="entry name" value="Cobalamin-bd"/>
</dbReference>
<feature type="domain" description="B12-binding" evidence="8">
    <location>
        <begin position="3"/>
        <end position="133"/>
    </location>
</feature>
<dbReference type="SUPFAM" id="SSF102114">
    <property type="entry name" value="Radical SAM enzymes"/>
    <property type="match status" value="1"/>
</dbReference>
<dbReference type="PANTHER" id="PTHR43409:SF7">
    <property type="entry name" value="BLL1977 PROTEIN"/>
    <property type="match status" value="1"/>
</dbReference>
<keyword evidence="6" id="KW-0408">Iron</keyword>
<sequence length="447" mass="50031">MSRPRLLLINPVNPLRTGFAASVSSRFPPLNLGILAGMAGPEWEVELIDENFETFTHRDADLVALTAFTSSVNRGYEIADHYRRLGVPVVIGGIHASMCPGEAQQFADTVVTGEAESVWLQLLADARNGRLAPLYAGALTSLTDRPQARRDLFHPGYIFGSIQTSRGCPMDCDFCSVTTFNGRRYRRRPNDEVLAELETIPQELLFIVDDNIIGYGTADRAQTLELFRGMVDRGIQKQWFCQASVNVADDPEVLDWASRAGCKMIFLGIEAEDGDALGAVNKRLNKKRGSDAYGEIFRRIHDAGIAVLGAFIFGIDGDTPDKLRRRADYIIDSDVDVVQMTAMTPLPGTKLFKQFEKEGRLRHANFPADWDRYNLTEVVFEPRDMTVHEFTHTMRECLDRVYDMKVLKAKAKKTLAATGRWDATEFAWTSNLSYREIGLSKSTFALV</sequence>
<dbReference type="PANTHER" id="PTHR43409">
    <property type="entry name" value="ANAEROBIC MAGNESIUM-PROTOPORPHYRIN IX MONOMETHYL ESTER CYCLASE-RELATED"/>
    <property type="match status" value="1"/>
</dbReference>
<dbReference type="InterPro" id="IPR023404">
    <property type="entry name" value="rSAM_horseshoe"/>
</dbReference>
<evidence type="ECO:0000256" key="1">
    <source>
        <dbReference type="ARBA" id="ARBA00001966"/>
    </source>
</evidence>
<keyword evidence="7" id="KW-0411">Iron-sulfur</keyword>
<evidence type="ECO:0000256" key="7">
    <source>
        <dbReference type="ARBA" id="ARBA00023014"/>
    </source>
</evidence>
<dbReference type="KEGG" id="pnd:Pla175_26240"/>